<dbReference type="Proteomes" id="UP000054988">
    <property type="component" value="Unassembled WGS sequence"/>
</dbReference>
<dbReference type="AlphaFoldDB" id="A0A0W0FWQ2"/>
<accession>A0A0W0FWQ2</accession>
<gene>
    <name evidence="1" type="ORF">WG66_6672</name>
</gene>
<reference evidence="1 2" key="1">
    <citation type="submission" date="2015-12" db="EMBL/GenBank/DDBJ databases">
        <title>Draft genome sequence of Moniliophthora roreri, the causal agent of frosty pod rot of cacao.</title>
        <authorList>
            <person name="Aime M.C."/>
            <person name="Diaz-Valderrama J.R."/>
            <person name="Kijpornyongpan T."/>
            <person name="Phillips-Mora W."/>
        </authorList>
    </citation>
    <scope>NUCLEOTIDE SEQUENCE [LARGE SCALE GENOMIC DNA]</scope>
    <source>
        <strain evidence="1 2">MCA 2952</strain>
    </source>
</reference>
<dbReference type="EMBL" id="LATX01001551">
    <property type="protein sequence ID" value="KTB40780.1"/>
    <property type="molecule type" value="Genomic_DNA"/>
</dbReference>
<evidence type="ECO:0000313" key="2">
    <source>
        <dbReference type="Proteomes" id="UP000054988"/>
    </source>
</evidence>
<name>A0A0W0FWQ2_MONRR</name>
<sequence>MTAHGQYPLPQGWTMGLFDSRGLVIIPSDVRQANTLFDGGETINVTVFDYERGERVYEPFRGWVFPHESPRWAALMEERNLERYFFRSLHLFARNDRQRTLDDYLRRLQQECTLREFCKLLEALISIIPTTPASNTTAG</sequence>
<evidence type="ECO:0000313" key="1">
    <source>
        <dbReference type="EMBL" id="KTB40780.1"/>
    </source>
</evidence>
<organism evidence="1 2">
    <name type="scientific">Moniliophthora roreri</name>
    <name type="common">Frosty pod rot fungus</name>
    <name type="synonym">Monilia roreri</name>
    <dbReference type="NCBI Taxonomy" id="221103"/>
    <lineage>
        <taxon>Eukaryota</taxon>
        <taxon>Fungi</taxon>
        <taxon>Dikarya</taxon>
        <taxon>Basidiomycota</taxon>
        <taxon>Agaricomycotina</taxon>
        <taxon>Agaricomycetes</taxon>
        <taxon>Agaricomycetidae</taxon>
        <taxon>Agaricales</taxon>
        <taxon>Marasmiineae</taxon>
        <taxon>Marasmiaceae</taxon>
        <taxon>Moniliophthora</taxon>
    </lineage>
</organism>
<proteinExistence type="predicted"/>
<comment type="caution">
    <text evidence="1">The sequence shown here is derived from an EMBL/GenBank/DDBJ whole genome shotgun (WGS) entry which is preliminary data.</text>
</comment>
<protein>
    <submittedName>
        <fullName evidence="1">Uncharacterized protein</fullName>
    </submittedName>
</protein>